<dbReference type="PANTHER" id="PTHR43409:SF7">
    <property type="entry name" value="BLL1977 PROTEIN"/>
    <property type="match status" value="1"/>
</dbReference>
<keyword evidence="5" id="KW-0949">S-adenosyl-L-methionine</keyword>
<dbReference type="InterPro" id="IPR034466">
    <property type="entry name" value="Methyltransferase_Class_B"/>
</dbReference>
<evidence type="ECO:0000256" key="1">
    <source>
        <dbReference type="ARBA" id="ARBA00001966"/>
    </source>
</evidence>
<evidence type="ECO:0000256" key="3">
    <source>
        <dbReference type="ARBA" id="ARBA00022603"/>
    </source>
</evidence>
<evidence type="ECO:0000259" key="10">
    <source>
        <dbReference type="PROSITE" id="PS51918"/>
    </source>
</evidence>
<comment type="cofactor">
    <cofactor evidence="1">
        <name>[4Fe-4S] cluster</name>
        <dbReference type="ChEBI" id="CHEBI:49883"/>
    </cofactor>
</comment>
<dbReference type="SMART" id="SM00729">
    <property type="entry name" value="Elp3"/>
    <property type="match status" value="1"/>
</dbReference>
<dbReference type="Gene3D" id="3.80.30.20">
    <property type="entry name" value="tm_1862 like domain"/>
    <property type="match status" value="1"/>
</dbReference>
<keyword evidence="3 11" id="KW-0489">Methyltransferase</keyword>
<keyword evidence="7" id="KW-0408">Iron</keyword>
<evidence type="ECO:0000259" key="9">
    <source>
        <dbReference type="PROSITE" id="PS51332"/>
    </source>
</evidence>
<dbReference type="GO" id="GO:0032259">
    <property type="term" value="P:methylation"/>
    <property type="evidence" value="ECO:0007669"/>
    <property type="project" value="UniProtKB-KW"/>
</dbReference>
<dbReference type="SUPFAM" id="SSF52242">
    <property type="entry name" value="Cobalamin (vitamin B12)-binding domain"/>
    <property type="match status" value="1"/>
</dbReference>
<dbReference type="GO" id="GO:0031419">
    <property type="term" value="F:cobalamin binding"/>
    <property type="evidence" value="ECO:0007669"/>
    <property type="project" value="InterPro"/>
</dbReference>
<dbReference type="CDD" id="cd02068">
    <property type="entry name" value="radical_SAM_B12_BD"/>
    <property type="match status" value="1"/>
</dbReference>
<dbReference type="GO" id="GO:0008168">
    <property type="term" value="F:methyltransferase activity"/>
    <property type="evidence" value="ECO:0007669"/>
    <property type="project" value="UniProtKB-KW"/>
</dbReference>
<evidence type="ECO:0000256" key="7">
    <source>
        <dbReference type="ARBA" id="ARBA00023004"/>
    </source>
</evidence>
<dbReference type="InterPro" id="IPR006638">
    <property type="entry name" value="Elp3/MiaA/NifB-like_rSAM"/>
</dbReference>
<dbReference type="GO" id="GO:0051539">
    <property type="term" value="F:4 iron, 4 sulfur cluster binding"/>
    <property type="evidence" value="ECO:0007669"/>
    <property type="project" value="UniProtKB-KW"/>
</dbReference>
<dbReference type="PROSITE" id="PS01278">
    <property type="entry name" value="MTTASE_RADICAL"/>
    <property type="match status" value="1"/>
</dbReference>
<dbReference type="SUPFAM" id="SSF102114">
    <property type="entry name" value="Radical SAM enzymes"/>
    <property type="match status" value="1"/>
</dbReference>
<sequence>MNKIKKIVFVETKSPGFHVFSRSPIPRLGTILLSTILRDNGYDASTYVESMKEIDMKDLLSADAIGISCLTSTVPRGYEIAKLAKKAGIPVFMGGPHVTYMADEALEYCDYVLKGEADETILDFLKALEKEEGFDDIPGVSYKKDGKNIHNKTPSFCKDLDKLPIPDFSLLHGFEGKKLKDLTITPIMTSRGCPYDCSFCSVTLMFGKNYRFRSKDNVLKELKRYVDEGSNWIFFYDDNFTADKKRSKELMRMMIDQKVTPKWTAQVRVEVAKDPELMDLMKRSGCHTVYIGFESINPATLKAFKKKQSVDDIEWCIKTLHKNGIRVHGMFIFGADNDTVDTIHETVHFAKKNSIESVQFLMLTPLPGTSLYFDFVKNNRIVNYDWSLYDAHHALFQPKKMSFHELQTETMKATREFYSFWEITKRAARFDVFGVIIKAYGWRLTKTWFEGSETFVEYTKALTNAGKAIEIAAKKTAEDLKDKYHQLEISGYITTPRSTHQKVSH</sequence>
<evidence type="ECO:0000256" key="5">
    <source>
        <dbReference type="ARBA" id="ARBA00022691"/>
    </source>
</evidence>
<dbReference type="AlphaFoldDB" id="A0A3B0V0H2"/>
<evidence type="ECO:0000256" key="2">
    <source>
        <dbReference type="ARBA" id="ARBA00022485"/>
    </source>
</evidence>
<accession>A0A3B0V0H2</accession>
<evidence type="ECO:0000256" key="6">
    <source>
        <dbReference type="ARBA" id="ARBA00022723"/>
    </source>
</evidence>
<feature type="domain" description="B12-binding" evidence="9">
    <location>
        <begin position="6"/>
        <end position="135"/>
    </location>
</feature>
<dbReference type="Pfam" id="PF02310">
    <property type="entry name" value="B12-binding"/>
    <property type="match status" value="1"/>
</dbReference>
<dbReference type="Gene3D" id="3.40.50.280">
    <property type="entry name" value="Cobalamin-binding domain"/>
    <property type="match status" value="1"/>
</dbReference>
<dbReference type="EMBL" id="UOEZ01000041">
    <property type="protein sequence ID" value="VAW36541.1"/>
    <property type="molecule type" value="Genomic_DNA"/>
</dbReference>
<dbReference type="PANTHER" id="PTHR43409">
    <property type="entry name" value="ANAEROBIC MAGNESIUM-PROTOPORPHYRIN IX MONOMETHYL ESTER CYCLASE-RELATED"/>
    <property type="match status" value="1"/>
</dbReference>
<dbReference type="InterPro" id="IPR006158">
    <property type="entry name" value="Cobalamin-bd"/>
</dbReference>
<gene>
    <name evidence="11" type="ORF">MNBD_DELTA02-273</name>
</gene>
<dbReference type="PROSITE" id="PS51918">
    <property type="entry name" value="RADICAL_SAM"/>
    <property type="match status" value="1"/>
</dbReference>
<proteinExistence type="predicted"/>
<dbReference type="InterPro" id="IPR007197">
    <property type="entry name" value="rSAM"/>
</dbReference>
<protein>
    <submittedName>
        <fullName evidence="11">BchE/P-methylase family protein</fullName>
    </submittedName>
</protein>
<name>A0A3B0V0H2_9ZZZZ</name>
<dbReference type="InterPro" id="IPR058240">
    <property type="entry name" value="rSAM_sf"/>
</dbReference>
<dbReference type="Pfam" id="PF04055">
    <property type="entry name" value="Radical_SAM"/>
    <property type="match status" value="1"/>
</dbReference>
<dbReference type="GO" id="GO:0046872">
    <property type="term" value="F:metal ion binding"/>
    <property type="evidence" value="ECO:0007669"/>
    <property type="project" value="UniProtKB-KW"/>
</dbReference>
<evidence type="ECO:0000256" key="4">
    <source>
        <dbReference type="ARBA" id="ARBA00022679"/>
    </source>
</evidence>
<keyword evidence="6" id="KW-0479">Metal-binding</keyword>
<dbReference type="InterPro" id="IPR051198">
    <property type="entry name" value="BchE-like"/>
</dbReference>
<evidence type="ECO:0000313" key="11">
    <source>
        <dbReference type="EMBL" id="VAW36541.1"/>
    </source>
</evidence>
<dbReference type="CDD" id="cd01335">
    <property type="entry name" value="Radical_SAM"/>
    <property type="match status" value="1"/>
</dbReference>
<dbReference type="InterPro" id="IPR020612">
    <property type="entry name" value="Methylthiotransferase_CS"/>
</dbReference>
<keyword evidence="2" id="KW-0004">4Fe-4S</keyword>
<dbReference type="InterPro" id="IPR023404">
    <property type="entry name" value="rSAM_horseshoe"/>
</dbReference>
<evidence type="ECO:0000256" key="8">
    <source>
        <dbReference type="ARBA" id="ARBA00023014"/>
    </source>
</evidence>
<dbReference type="PROSITE" id="PS51332">
    <property type="entry name" value="B12_BINDING"/>
    <property type="match status" value="1"/>
</dbReference>
<feature type="domain" description="Radical SAM core" evidence="10">
    <location>
        <begin position="179"/>
        <end position="399"/>
    </location>
</feature>
<dbReference type="SFLD" id="SFLDG01082">
    <property type="entry name" value="B12-binding_domain_containing"/>
    <property type="match status" value="1"/>
</dbReference>
<reference evidence="11" key="1">
    <citation type="submission" date="2018-06" db="EMBL/GenBank/DDBJ databases">
        <authorList>
            <person name="Zhirakovskaya E."/>
        </authorList>
    </citation>
    <scope>NUCLEOTIDE SEQUENCE</scope>
</reference>
<dbReference type="SFLD" id="SFLDG01123">
    <property type="entry name" value="methyltransferase_(Class_B)"/>
    <property type="match status" value="1"/>
</dbReference>
<dbReference type="InterPro" id="IPR036724">
    <property type="entry name" value="Cobalamin-bd_sf"/>
</dbReference>
<keyword evidence="4" id="KW-0808">Transferase</keyword>
<organism evidence="11">
    <name type="scientific">hydrothermal vent metagenome</name>
    <dbReference type="NCBI Taxonomy" id="652676"/>
    <lineage>
        <taxon>unclassified sequences</taxon>
        <taxon>metagenomes</taxon>
        <taxon>ecological metagenomes</taxon>
    </lineage>
</organism>
<dbReference type="SFLD" id="SFLDS00029">
    <property type="entry name" value="Radical_SAM"/>
    <property type="match status" value="1"/>
</dbReference>
<keyword evidence="8" id="KW-0411">Iron-sulfur</keyword>